<keyword evidence="3" id="KW-0862">Zinc</keyword>
<dbReference type="SUPFAM" id="SSF57783">
    <property type="entry name" value="Zinc beta-ribbon"/>
    <property type="match status" value="1"/>
</dbReference>
<dbReference type="EMBL" id="AMFJ01000092">
    <property type="protein sequence ID" value="EKE29809.1"/>
    <property type="molecule type" value="Genomic_DNA"/>
</dbReference>
<dbReference type="EC" id="2.7.7.-" evidence="5"/>
<dbReference type="InterPro" id="IPR036977">
    <property type="entry name" value="DNA_primase_Znf_CHC2"/>
</dbReference>
<gene>
    <name evidence="5" type="primary">dnaG</name>
    <name evidence="5" type="ORF">ACD_2C00092G0002</name>
</gene>
<protein>
    <submittedName>
        <fullName evidence="5">DNA primase</fullName>
        <ecNumber evidence="5">2.7.7.-</ecNumber>
    </submittedName>
</protein>
<dbReference type="PANTHER" id="PTHR30313">
    <property type="entry name" value="DNA PRIMASE"/>
    <property type="match status" value="1"/>
</dbReference>
<dbReference type="GO" id="GO:0006269">
    <property type="term" value="P:DNA replication, synthesis of primer"/>
    <property type="evidence" value="ECO:0007669"/>
    <property type="project" value="TreeGrafter"/>
</dbReference>
<name>K2GH96_9BACT</name>
<dbReference type="Pfam" id="PF01807">
    <property type="entry name" value="Zn_ribbon_DnaG"/>
    <property type="match status" value="1"/>
</dbReference>
<feature type="domain" description="Zinc finger CHC2-type" evidence="4">
    <location>
        <begin position="28"/>
        <end position="82"/>
    </location>
</feature>
<dbReference type="GO" id="GO:0008270">
    <property type="term" value="F:zinc ion binding"/>
    <property type="evidence" value="ECO:0007669"/>
    <property type="project" value="UniProtKB-KW"/>
</dbReference>
<dbReference type="AlphaFoldDB" id="K2GH96"/>
<dbReference type="SMART" id="SM00400">
    <property type="entry name" value="ZnF_CHCC"/>
    <property type="match status" value="1"/>
</dbReference>
<evidence type="ECO:0000313" key="5">
    <source>
        <dbReference type="EMBL" id="EKE29809.1"/>
    </source>
</evidence>
<keyword evidence="1" id="KW-0479">Metal-binding</keyword>
<dbReference type="Gene3D" id="3.90.580.10">
    <property type="entry name" value="Zinc finger, CHC2-type domain"/>
    <property type="match status" value="1"/>
</dbReference>
<dbReference type="GO" id="GO:0005737">
    <property type="term" value="C:cytoplasm"/>
    <property type="evidence" value="ECO:0007669"/>
    <property type="project" value="TreeGrafter"/>
</dbReference>
<dbReference type="GO" id="GO:0003677">
    <property type="term" value="F:DNA binding"/>
    <property type="evidence" value="ECO:0007669"/>
    <property type="project" value="InterPro"/>
</dbReference>
<dbReference type="PANTHER" id="PTHR30313:SF2">
    <property type="entry name" value="DNA PRIMASE"/>
    <property type="match status" value="1"/>
</dbReference>
<keyword evidence="5" id="KW-0808">Transferase</keyword>
<evidence type="ECO:0000256" key="3">
    <source>
        <dbReference type="ARBA" id="ARBA00022833"/>
    </source>
</evidence>
<proteinExistence type="predicted"/>
<keyword evidence="2" id="KW-0863">Zinc-finger</keyword>
<accession>K2GH96</accession>
<reference evidence="5" key="1">
    <citation type="journal article" date="2012" name="Science">
        <title>Fermentation, hydrogen, and sulfur metabolism in multiple uncultivated bacterial phyla.</title>
        <authorList>
            <person name="Wrighton K.C."/>
            <person name="Thomas B.C."/>
            <person name="Sharon I."/>
            <person name="Miller C.S."/>
            <person name="Castelle C.J."/>
            <person name="VerBerkmoes N.C."/>
            <person name="Wilkins M.J."/>
            <person name="Hettich R.L."/>
            <person name="Lipton M.S."/>
            <person name="Williams K.H."/>
            <person name="Long P.E."/>
            <person name="Banfield J.F."/>
        </authorList>
    </citation>
    <scope>NUCLEOTIDE SEQUENCE [LARGE SCALE GENOMIC DNA]</scope>
</reference>
<dbReference type="InterPro" id="IPR002694">
    <property type="entry name" value="Znf_CHC2"/>
</dbReference>
<comment type="caution">
    <text evidence="5">The sequence shown here is derived from an EMBL/GenBank/DDBJ whole genome shotgun (WGS) entry which is preliminary data.</text>
</comment>
<dbReference type="GO" id="GO:0003899">
    <property type="term" value="F:DNA-directed RNA polymerase activity"/>
    <property type="evidence" value="ECO:0007669"/>
    <property type="project" value="InterPro"/>
</dbReference>
<evidence type="ECO:0000259" key="4">
    <source>
        <dbReference type="SMART" id="SM00400"/>
    </source>
</evidence>
<keyword evidence="5" id="KW-0548">Nucleotidyltransferase</keyword>
<evidence type="ECO:0000256" key="2">
    <source>
        <dbReference type="ARBA" id="ARBA00022771"/>
    </source>
</evidence>
<evidence type="ECO:0000256" key="1">
    <source>
        <dbReference type="ARBA" id="ARBA00022723"/>
    </source>
</evidence>
<dbReference type="InterPro" id="IPR050219">
    <property type="entry name" value="DnaG_primase"/>
</dbReference>
<organism evidence="5">
    <name type="scientific">uncultured bacterium</name>
    <name type="common">gcode 4</name>
    <dbReference type="NCBI Taxonomy" id="1234023"/>
    <lineage>
        <taxon>Bacteria</taxon>
        <taxon>environmental samples</taxon>
    </lineage>
</organism>
<sequence>MIRERVPIVTLVRRYVKIYRPTGKWMHLVWLCPFHIEKTPSLWVSPSKWIFHCWSCGAWWDIFSFIKRIEWVDFIWAVKILKEIAWIPQKKKFGKIYKKNYFSIESRFNEDWERLEEMVFLEDEISQKVRDIIYAEKEEKYSQLHWKSLKEVLELNDLNNKWYRNR</sequence>